<dbReference type="EMBL" id="PPPD01000001">
    <property type="protein sequence ID" value="PNY82432.1"/>
    <property type="molecule type" value="Genomic_DNA"/>
</dbReference>
<reference evidence="3 4" key="1">
    <citation type="submission" date="2018-01" db="EMBL/GenBank/DDBJ databases">
        <title>Deinococcus koreensis sp. nov., a radiation-resistant bacterium isolated from river water.</title>
        <authorList>
            <person name="Choi A."/>
        </authorList>
    </citation>
    <scope>NUCLEOTIDE SEQUENCE [LARGE SCALE GENOMIC DNA]</scope>
    <source>
        <strain evidence="3 4">SJW1-2</strain>
    </source>
</reference>
<dbReference type="AlphaFoldDB" id="A0A2K3V0X1"/>
<gene>
    <name evidence="3" type="ORF">CVO96_14700</name>
</gene>
<evidence type="ECO:0008006" key="5">
    <source>
        <dbReference type="Google" id="ProtNLM"/>
    </source>
</evidence>
<keyword evidence="2" id="KW-0472">Membrane</keyword>
<evidence type="ECO:0000313" key="3">
    <source>
        <dbReference type="EMBL" id="PNY82432.1"/>
    </source>
</evidence>
<evidence type="ECO:0000256" key="1">
    <source>
        <dbReference type="SAM" id="MobiDB-lite"/>
    </source>
</evidence>
<sequence length="129" mass="14087">MSKRPKRNPLPPVAPPASPSAPLREVTPEQRRRTARTFWLILLAFVAGIGMLVAALSWQGRAAREYAGDVLEVVQATKPSPNVSYTQKCLEARPGALPSGVLDCDVRVRQGRALVTLQLEGGRQYRLGD</sequence>
<organism evidence="3 4">
    <name type="scientific">Deinococcus koreensis</name>
    <dbReference type="NCBI Taxonomy" id="2054903"/>
    <lineage>
        <taxon>Bacteria</taxon>
        <taxon>Thermotogati</taxon>
        <taxon>Deinococcota</taxon>
        <taxon>Deinococci</taxon>
        <taxon>Deinococcales</taxon>
        <taxon>Deinococcaceae</taxon>
        <taxon>Deinococcus</taxon>
    </lineage>
</organism>
<name>A0A2K3V0X1_9DEIO</name>
<protein>
    <recommendedName>
        <fullName evidence="5">DUF4333 domain-containing protein</fullName>
    </recommendedName>
</protein>
<proteinExistence type="predicted"/>
<feature type="compositionally biased region" description="Pro residues" evidence="1">
    <location>
        <begin position="8"/>
        <end position="19"/>
    </location>
</feature>
<dbReference type="OrthoDB" id="69711at2"/>
<dbReference type="Proteomes" id="UP000236379">
    <property type="component" value="Unassembled WGS sequence"/>
</dbReference>
<accession>A0A2K3V0X1</accession>
<comment type="caution">
    <text evidence="3">The sequence shown here is derived from an EMBL/GenBank/DDBJ whole genome shotgun (WGS) entry which is preliminary data.</text>
</comment>
<feature type="transmembrane region" description="Helical" evidence="2">
    <location>
        <begin position="38"/>
        <end position="58"/>
    </location>
</feature>
<keyword evidence="2" id="KW-0812">Transmembrane</keyword>
<keyword evidence="4" id="KW-1185">Reference proteome</keyword>
<evidence type="ECO:0000313" key="4">
    <source>
        <dbReference type="Proteomes" id="UP000236379"/>
    </source>
</evidence>
<keyword evidence="2" id="KW-1133">Transmembrane helix</keyword>
<dbReference type="RefSeq" id="WP_103312864.1">
    <property type="nucleotide sequence ID" value="NZ_PPPD01000001.1"/>
</dbReference>
<evidence type="ECO:0000256" key="2">
    <source>
        <dbReference type="SAM" id="Phobius"/>
    </source>
</evidence>
<feature type="region of interest" description="Disordered" evidence="1">
    <location>
        <begin position="1"/>
        <end position="30"/>
    </location>
</feature>